<dbReference type="EMBL" id="LR026992">
    <property type="protein sequence ID" value="VDB92519.1"/>
    <property type="molecule type" value="Genomic_DNA"/>
</dbReference>
<keyword evidence="2" id="KW-1185">Reference proteome</keyword>
<accession>A0A9X9MKZ0</accession>
<dbReference type="AlphaFoldDB" id="A0A9X9MKZ0"/>
<protein>
    <submittedName>
        <fullName evidence="1">Bgt-20238</fullName>
    </submittedName>
</protein>
<feature type="non-terminal residue" evidence="1">
    <location>
        <position position="1"/>
    </location>
</feature>
<evidence type="ECO:0000313" key="1">
    <source>
        <dbReference type="EMBL" id="VDB92519.1"/>
    </source>
</evidence>
<name>A0A9X9MKZ0_BLUGR</name>
<proteinExistence type="predicted"/>
<gene>
    <name evidence="1" type="ORF">BGT96224V316_LOCUS6351</name>
</gene>
<sequence>TNHREKREALWLSKCAFVIPQILYHRERVWCVGIPGFDAAFSSLVWDRCSSYPESTSQNSPDGALMHHPALSRSIWAGVPSSDMG</sequence>
<dbReference type="Proteomes" id="UP000324639">
    <property type="component" value="Chromosome Bgt_-09"/>
</dbReference>
<evidence type="ECO:0000313" key="2">
    <source>
        <dbReference type="Proteomes" id="UP000324639"/>
    </source>
</evidence>
<organism evidence="1 2">
    <name type="scientific">Blumeria graminis f. sp. tritici</name>
    <dbReference type="NCBI Taxonomy" id="62690"/>
    <lineage>
        <taxon>Eukaryota</taxon>
        <taxon>Fungi</taxon>
        <taxon>Dikarya</taxon>
        <taxon>Ascomycota</taxon>
        <taxon>Pezizomycotina</taxon>
        <taxon>Leotiomycetes</taxon>
        <taxon>Erysiphales</taxon>
        <taxon>Erysiphaceae</taxon>
        <taxon>Blumeria</taxon>
    </lineage>
</organism>
<reference evidence="1 2" key="1">
    <citation type="submission" date="2018-08" db="EMBL/GenBank/DDBJ databases">
        <authorList>
            <person name="Muller C M."/>
        </authorList>
    </citation>
    <scope>NUCLEOTIDE SEQUENCE [LARGE SCALE GENOMIC DNA]</scope>
</reference>